<dbReference type="Proteomes" id="UP000708208">
    <property type="component" value="Unassembled WGS sequence"/>
</dbReference>
<gene>
    <name evidence="1" type="ORF">AFUS01_LOCUS39802</name>
</gene>
<proteinExistence type="predicted"/>
<accession>A0A8J2LDK8</accession>
<comment type="caution">
    <text evidence="1">The sequence shown here is derived from an EMBL/GenBank/DDBJ whole genome shotgun (WGS) entry which is preliminary data.</text>
</comment>
<keyword evidence="2" id="KW-1185">Reference proteome</keyword>
<name>A0A8J2LDK8_9HEXA</name>
<feature type="non-terminal residue" evidence="1">
    <location>
        <position position="1"/>
    </location>
</feature>
<dbReference type="AlphaFoldDB" id="A0A8J2LDK8"/>
<reference evidence="1" key="1">
    <citation type="submission" date="2021-06" db="EMBL/GenBank/DDBJ databases">
        <authorList>
            <person name="Hodson N. C."/>
            <person name="Mongue J. A."/>
            <person name="Jaron S. K."/>
        </authorList>
    </citation>
    <scope>NUCLEOTIDE SEQUENCE</scope>
</reference>
<sequence length="80" mass="9303">ISAIFSKTELVDEFNRDWKRVYPITLMLDEGDKKFGAETQIYRRKSDYTTLTIHMSQKAVRTTVSPTATKFHFNLQTPST</sequence>
<organism evidence="1 2">
    <name type="scientific">Allacma fusca</name>
    <dbReference type="NCBI Taxonomy" id="39272"/>
    <lineage>
        <taxon>Eukaryota</taxon>
        <taxon>Metazoa</taxon>
        <taxon>Ecdysozoa</taxon>
        <taxon>Arthropoda</taxon>
        <taxon>Hexapoda</taxon>
        <taxon>Collembola</taxon>
        <taxon>Symphypleona</taxon>
        <taxon>Sminthuridae</taxon>
        <taxon>Allacma</taxon>
    </lineage>
</organism>
<evidence type="ECO:0000313" key="2">
    <source>
        <dbReference type="Proteomes" id="UP000708208"/>
    </source>
</evidence>
<protein>
    <submittedName>
        <fullName evidence="1">Uncharacterized protein</fullName>
    </submittedName>
</protein>
<evidence type="ECO:0000313" key="1">
    <source>
        <dbReference type="EMBL" id="CAG7829972.1"/>
    </source>
</evidence>
<dbReference type="EMBL" id="CAJVCH010553647">
    <property type="protein sequence ID" value="CAG7829972.1"/>
    <property type="molecule type" value="Genomic_DNA"/>
</dbReference>